<keyword evidence="12" id="KW-1185">Reference proteome</keyword>
<evidence type="ECO:0000256" key="4">
    <source>
        <dbReference type="ARBA" id="ARBA00022679"/>
    </source>
</evidence>
<evidence type="ECO:0000256" key="2">
    <source>
        <dbReference type="ARBA" id="ARBA00012438"/>
    </source>
</evidence>
<keyword evidence="9" id="KW-1133">Transmembrane helix</keyword>
<dbReference type="EMBL" id="CP071444">
    <property type="protein sequence ID" value="QSX07622.1"/>
    <property type="molecule type" value="Genomic_DNA"/>
</dbReference>
<sequence length="359" mass="40733">MSRWDYTDRIILYGTGLVLFGVFRQTSIMVAPILVSIIGLGLITYLEEGLLRSLVGFAYGLACFYEVSLCYFLPSILYGLYTGEKTAWRLLAAWPLVYYLTGGNRELTGVILLGLVAVLLKNRTIRCCDLEGSRKQLEDAHRQLTYDTKRQNQLLLEKQDGEIHMATLDERNRIAREIHDNVGHQLSSALLQVGALLVTQPQVEGLQTLKKTLDKAMDNIRTSVHDLHDRSIDLDAQLVSLAEEFNFCEIDLSIQVDNHPQGPLKYAVIAMVKEGLSNIIKHSNASRVEVVFMEHPGFYQLRISDNGTIHKIKRDEGIGLKNIQQRVDALKGRFLVRQERGFTLFVTLPKEEIHESDHR</sequence>
<dbReference type="InterPro" id="IPR011712">
    <property type="entry name" value="Sig_transdc_His_kin_sub3_dim/P"/>
</dbReference>
<dbReference type="GO" id="GO:0005524">
    <property type="term" value="F:ATP binding"/>
    <property type="evidence" value="ECO:0007669"/>
    <property type="project" value="UniProtKB-KW"/>
</dbReference>
<dbReference type="RefSeq" id="WP_207298964.1">
    <property type="nucleotide sequence ID" value="NZ_CP071444.1"/>
</dbReference>
<feature type="transmembrane region" description="Helical" evidence="9">
    <location>
        <begin position="96"/>
        <end position="120"/>
    </location>
</feature>
<keyword evidence="8" id="KW-0902">Two-component regulatory system</keyword>
<dbReference type="CDD" id="cd16917">
    <property type="entry name" value="HATPase_UhpB-NarQ-NarX-like"/>
    <property type="match status" value="1"/>
</dbReference>
<dbReference type="PANTHER" id="PTHR24421">
    <property type="entry name" value="NITRATE/NITRITE SENSOR PROTEIN NARX-RELATED"/>
    <property type="match status" value="1"/>
</dbReference>
<evidence type="ECO:0000256" key="6">
    <source>
        <dbReference type="ARBA" id="ARBA00022777"/>
    </source>
</evidence>
<dbReference type="InterPro" id="IPR050482">
    <property type="entry name" value="Sensor_HK_TwoCompSys"/>
</dbReference>
<dbReference type="GO" id="GO:0000155">
    <property type="term" value="F:phosphorelay sensor kinase activity"/>
    <property type="evidence" value="ECO:0007669"/>
    <property type="project" value="InterPro"/>
</dbReference>
<feature type="transmembrane region" description="Helical" evidence="9">
    <location>
        <begin position="27"/>
        <end position="46"/>
    </location>
</feature>
<dbReference type="AlphaFoldDB" id="A0A974XD38"/>
<protein>
    <recommendedName>
        <fullName evidence="2">histidine kinase</fullName>
        <ecNumber evidence="2">2.7.13.3</ecNumber>
    </recommendedName>
</protein>
<dbReference type="GO" id="GO:0016020">
    <property type="term" value="C:membrane"/>
    <property type="evidence" value="ECO:0007669"/>
    <property type="project" value="InterPro"/>
</dbReference>
<dbReference type="Gene3D" id="3.30.565.10">
    <property type="entry name" value="Histidine kinase-like ATPase, C-terminal domain"/>
    <property type="match status" value="1"/>
</dbReference>
<evidence type="ECO:0000256" key="5">
    <source>
        <dbReference type="ARBA" id="ARBA00022741"/>
    </source>
</evidence>
<dbReference type="Proteomes" id="UP000663499">
    <property type="component" value="Chromosome"/>
</dbReference>
<comment type="catalytic activity">
    <reaction evidence="1">
        <text>ATP + protein L-histidine = ADP + protein N-phospho-L-histidine.</text>
        <dbReference type="EC" id="2.7.13.3"/>
    </reaction>
</comment>
<dbReference type="PANTHER" id="PTHR24421:SF10">
    <property type="entry name" value="NITRATE_NITRITE SENSOR PROTEIN NARQ"/>
    <property type="match status" value="1"/>
</dbReference>
<dbReference type="SUPFAM" id="SSF55874">
    <property type="entry name" value="ATPase domain of HSP90 chaperone/DNA topoisomerase II/histidine kinase"/>
    <property type="match status" value="1"/>
</dbReference>
<accession>A0A974XD38</accession>
<keyword evidence="7" id="KW-0067">ATP-binding</keyword>
<gene>
    <name evidence="11" type="ORF">J0B03_07200</name>
</gene>
<evidence type="ECO:0000256" key="3">
    <source>
        <dbReference type="ARBA" id="ARBA00022553"/>
    </source>
</evidence>
<evidence type="ECO:0000256" key="8">
    <source>
        <dbReference type="ARBA" id="ARBA00023012"/>
    </source>
</evidence>
<feature type="transmembrane region" description="Helical" evidence="9">
    <location>
        <begin position="58"/>
        <end position="81"/>
    </location>
</feature>
<evidence type="ECO:0000256" key="9">
    <source>
        <dbReference type="SAM" id="Phobius"/>
    </source>
</evidence>
<keyword evidence="5" id="KW-0547">Nucleotide-binding</keyword>
<dbReference type="Pfam" id="PF07730">
    <property type="entry name" value="HisKA_3"/>
    <property type="match status" value="1"/>
</dbReference>
<reference evidence="11" key="1">
    <citation type="submission" date="2021-03" db="EMBL/GenBank/DDBJ databases">
        <title>Alkalibacter marinus sp. nov., isolated from tidal flat sediment.</title>
        <authorList>
            <person name="Namirimu T."/>
            <person name="Yang J.-A."/>
            <person name="Yang S.-H."/>
            <person name="Kim Y.-J."/>
            <person name="Kwon K.K."/>
        </authorList>
    </citation>
    <scope>NUCLEOTIDE SEQUENCE</scope>
    <source>
        <strain evidence="11">ES005</strain>
    </source>
</reference>
<dbReference type="GO" id="GO:0046983">
    <property type="term" value="F:protein dimerization activity"/>
    <property type="evidence" value="ECO:0007669"/>
    <property type="project" value="InterPro"/>
</dbReference>
<organism evidence="11 12">
    <name type="scientific">Alkalibacter rhizosphaerae</name>
    <dbReference type="NCBI Taxonomy" id="2815577"/>
    <lineage>
        <taxon>Bacteria</taxon>
        <taxon>Bacillati</taxon>
        <taxon>Bacillota</taxon>
        <taxon>Clostridia</taxon>
        <taxon>Eubacteriales</taxon>
        <taxon>Eubacteriaceae</taxon>
        <taxon>Alkalibacter</taxon>
    </lineage>
</organism>
<keyword evidence="6 11" id="KW-0418">Kinase</keyword>
<dbReference type="EC" id="2.7.13.3" evidence="2"/>
<evidence type="ECO:0000256" key="1">
    <source>
        <dbReference type="ARBA" id="ARBA00000085"/>
    </source>
</evidence>
<keyword evidence="4" id="KW-0808">Transferase</keyword>
<name>A0A974XD38_9FIRM</name>
<dbReference type="Gene3D" id="1.20.5.1930">
    <property type="match status" value="1"/>
</dbReference>
<keyword evidence="9" id="KW-0812">Transmembrane</keyword>
<evidence type="ECO:0000259" key="10">
    <source>
        <dbReference type="Pfam" id="PF07730"/>
    </source>
</evidence>
<proteinExistence type="predicted"/>
<keyword evidence="9" id="KW-0472">Membrane</keyword>
<keyword evidence="3" id="KW-0597">Phosphoprotein</keyword>
<feature type="domain" description="Signal transduction histidine kinase subgroup 3 dimerisation and phosphoacceptor" evidence="10">
    <location>
        <begin position="170"/>
        <end position="229"/>
    </location>
</feature>
<evidence type="ECO:0000256" key="7">
    <source>
        <dbReference type="ARBA" id="ARBA00022840"/>
    </source>
</evidence>
<dbReference type="KEGG" id="alka:J0B03_07200"/>
<dbReference type="InterPro" id="IPR036890">
    <property type="entry name" value="HATPase_C_sf"/>
</dbReference>
<evidence type="ECO:0000313" key="12">
    <source>
        <dbReference type="Proteomes" id="UP000663499"/>
    </source>
</evidence>
<evidence type="ECO:0000313" key="11">
    <source>
        <dbReference type="EMBL" id="QSX07622.1"/>
    </source>
</evidence>